<accession>A0A7J6B6T4</accession>
<dbReference type="InterPro" id="IPR036438">
    <property type="entry name" value="Insulin-like_sf"/>
</dbReference>
<gene>
    <name evidence="7" type="ORF">AMELA_G00066810</name>
</gene>
<dbReference type="AlphaFoldDB" id="A0A7J6B6T4"/>
<evidence type="ECO:0000256" key="2">
    <source>
        <dbReference type="ARBA" id="ARBA00011207"/>
    </source>
</evidence>
<name>A0A7J6B6T4_AMEME</name>
<comment type="caution">
    <text evidence="7">The sequence shown here is derived from an EMBL/GenBank/DDBJ whole genome shotgun (WGS) entry which is preliminary data.</text>
</comment>
<dbReference type="InterPro" id="IPR016179">
    <property type="entry name" value="Insulin-like"/>
</dbReference>
<evidence type="ECO:0000256" key="3">
    <source>
        <dbReference type="ARBA" id="ARBA00022525"/>
    </source>
</evidence>
<keyword evidence="4" id="KW-0372">Hormone</keyword>
<dbReference type="PANTHER" id="PTHR20968">
    <property type="entry name" value="ILGF DOMAIN-CONTAINING PROTEIN"/>
    <property type="match status" value="1"/>
</dbReference>
<protein>
    <recommendedName>
        <fullName evidence="6">Insulin-like domain-containing protein</fullName>
    </recommendedName>
</protein>
<dbReference type="SUPFAM" id="SSF56994">
    <property type="entry name" value="Insulin-like"/>
    <property type="match status" value="1"/>
</dbReference>
<evidence type="ECO:0000313" key="8">
    <source>
        <dbReference type="Proteomes" id="UP000593565"/>
    </source>
</evidence>
<dbReference type="GO" id="GO:0001664">
    <property type="term" value="F:G protein-coupled receptor binding"/>
    <property type="evidence" value="ECO:0007669"/>
    <property type="project" value="TreeGrafter"/>
</dbReference>
<keyword evidence="8" id="KW-1185">Reference proteome</keyword>
<dbReference type="GO" id="GO:0005576">
    <property type="term" value="C:extracellular region"/>
    <property type="evidence" value="ECO:0007669"/>
    <property type="project" value="UniProtKB-SubCell"/>
</dbReference>
<feature type="domain" description="Insulin-like" evidence="6">
    <location>
        <begin position="56"/>
        <end position="122"/>
    </location>
</feature>
<reference evidence="7 8" key="1">
    <citation type="submission" date="2020-02" db="EMBL/GenBank/DDBJ databases">
        <title>A chromosome-scale genome assembly of the black bullhead catfish (Ameiurus melas).</title>
        <authorList>
            <person name="Wen M."/>
            <person name="Zham M."/>
            <person name="Cabau C."/>
            <person name="Klopp C."/>
            <person name="Donnadieu C."/>
            <person name="Roques C."/>
            <person name="Bouchez O."/>
            <person name="Lampietro C."/>
            <person name="Jouanno E."/>
            <person name="Herpin A."/>
            <person name="Louis A."/>
            <person name="Berthelot C."/>
            <person name="Parey E."/>
            <person name="Roest-Crollius H."/>
            <person name="Braasch I."/>
            <person name="Postlethwait J."/>
            <person name="Robinson-Rechavi M."/>
            <person name="Echchiki A."/>
            <person name="Begum T."/>
            <person name="Montfort J."/>
            <person name="Schartl M."/>
            <person name="Bobe J."/>
            <person name="Guiguen Y."/>
        </authorList>
    </citation>
    <scope>NUCLEOTIDE SEQUENCE [LARGE SCALE GENOMIC DNA]</scope>
    <source>
        <strain evidence="7">M_S1</strain>
        <tissue evidence="7">Blood</tissue>
    </source>
</reference>
<dbReference type="SMART" id="SM00078">
    <property type="entry name" value="IlGF"/>
    <property type="match status" value="1"/>
</dbReference>
<dbReference type="Proteomes" id="UP000593565">
    <property type="component" value="Unassembled WGS sequence"/>
</dbReference>
<keyword evidence="3" id="KW-0964">Secreted</keyword>
<dbReference type="EMBL" id="JAAGNN010000005">
    <property type="protein sequence ID" value="KAF4089438.1"/>
    <property type="molecule type" value="Genomic_DNA"/>
</dbReference>
<dbReference type="PANTHER" id="PTHR20968:SF2">
    <property type="entry name" value="INSULIN-LIKE PEPTIDE INSL5"/>
    <property type="match status" value="1"/>
</dbReference>
<dbReference type="InterPro" id="IPR051777">
    <property type="entry name" value="Insulin-like_neuro_ligands"/>
</dbReference>
<comment type="subcellular location">
    <subcellularLocation>
        <location evidence="1">Secreted</location>
    </subcellularLocation>
</comment>
<organism evidence="7 8">
    <name type="scientific">Ameiurus melas</name>
    <name type="common">Black bullhead</name>
    <name type="synonym">Silurus melas</name>
    <dbReference type="NCBI Taxonomy" id="219545"/>
    <lineage>
        <taxon>Eukaryota</taxon>
        <taxon>Metazoa</taxon>
        <taxon>Chordata</taxon>
        <taxon>Craniata</taxon>
        <taxon>Vertebrata</taxon>
        <taxon>Euteleostomi</taxon>
        <taxon>Actinopterygii</taxon>
        <taxon>Neopterygii</taxon>
        <taxon>Teleostei</taxon>
        <taxon>Ostariophysi</taxon>
        <taxon>Siluriformes</taxon>
        <taxon>Ictaluridae</taxon>
        <taxon>Ameiurus</taxon>
    </lineage>
</organism>
<evidence type="ECO:0000313" key="7">
    <source>
        <dbReference type="EMBL" id="KAF4089438.1"/>
    </source>
</evidence>
<evidence type="ECO:0000259" key="6">
    <source>
        <dbReference type="SMART" id="SM00078"/>
    </source>
</evidence>
<evidence type="ECO:0000256" key="5">
    <source>
        <dbReference type="ARBA" id="ARBA00023157"/>
    </source>
</evidence>
<evidence type="ECO:0000256" key="4">
    <source>
        <dbReference type="ARBA" id="ARBA00022702"/>
    </source>
</evidence>
<dbReference type="GO" id="GO:0005179">
    <property type="term" value="F:hormone activity"/>
    <property type="evidence" value="ECO:0007669"/>
    <property type="project" value="UniProtKB-KW"/>
</dbReference>
<evidence type="ECO:0000256" key="1">
    <source>
        <dbReference type="ARBA" id="ARBA00004613"/>
    </source>
</evidence>
<sequence length="122" mass="13668">MSAWSNSGKTVSFGESWKTNKCVNDVLSAMKVLLLVCVLVSLLVCTPPTEASQISMRLCGREFLRAVIYTCGGSRWRRSMNEIFTQDSEPDDTLRFRRSEELALLDLCCSVGCRKSDLTLMC</sequence>
<dbReference type="CDD" id="cd04365">
    <property type="entry name" value="IlGF_relaxin_like"/>
    <property type="match status" value="1"/>
</dbReference>
<comment type="subunit">
    <text evidence="2">Heterodimer of a B chain and an A chain linked by two disulfide bonds.</text>
</comment>
<keyword evidence="5" id="KW-1015">Disulfide bond</keyword>
<proteinExistence type="predicted"/>